<feature type="compositionally biased region" description="Polar residues" evidence="1">
    <location>
        <begin position="1"/>
        <end position="11"/>
    </location>
</feature>
<reference evidence="2" key="1">
    <citation type="journal article" date="2020" name="Stud. Mycol.">
        <title>101 Dothideomycetes genomes: a test case for predicting lifestyles and emergence of pathogens.</title>
        <authorList>
            <person name="Haridas S."/>
            <person name="Albert R."/>
            <person name="Binder M."/>
            <person name="Bloem J."/>
            <person name="Labutti K."/>
            <person name="Salamov A."/>
            <person name="Andreopoulos B."/>
            <person name="Baker S."/>
            <person name="Barry K."/>
            <person name="Bills G."/>
            <person name="Bluhm B."/>
            <person name="Cannon C."/>
            <person name="Castanera R."/>
            <person name="Culley D."/>
            <person name="Daum C."/>
            <person name="Ezra D."/>
            <person name="Gonzalez J."/>
            <person name="Henrissat B."/>
            <person name="Kuo A."/>
            <person name="Liang C."/>
            <person name="Lipzen A."/>
            <person name="Lutzoni F."/>
            <person name="Magnuson J."/>
            <person name="Mondo S."/>
            <person name="Nolan M."/>
            <person name="Ohm R."/>
            <person name="Pangilinan J."/>
            <person name="Park H.-J."/>
            <person name="Ramirez L."/>
            <person name="Alfaro M."/>
            <person name="Sun H."/>
            <person name="Tritt A."/>
            <person name="Yoshinaga Y."/>
            <person name="Zwiers L.-H."/>
            <person name="Turgeon B."/>
            <person name="Goodwin S."/>
            <person name="Spatafora J."/>
            <person name="Crous P."/>
            <person name="Grigoriev I."/>
        </authorList>
    </citation>
    <scope>NUCLEOTIDE SEQUENCE</scope>
    <source>
        <strain evidence="2">CBS 690.94</strain>
    </source>
</reference>
<keyword evidence="3" id="KW-1185">Reference proteome</keyword>
<dbReference type="OrthoDB" id="514070at2759"/>
<accession>A0A9P4P7X6</accession>
<feature type="region of interest" description="Disordered" evidence="1">
    <location>
        <begin position="1"/>
        <end position="80"/>
    </location>
</feature>
<dbReference type="Proteomes" id="UP000799764">
    <property type="component" value="Unassembled WGS sequence"/>
</dbReference>
<comment type="caution">
    <text evidence="2">The sequence shown here is derived from an EMBL/GenBank/DDBJ whole genome shotgun (WGS) entry which is preliminary data.</text>
</comment>
<proteinExistence type="predicted"/>
<feature type="region of interest" description="Disordered" evidence="1">
    <location>
        <begin position="134"/>
        <end position="156"/>
    </location>
</feature>
<dbReference type="AlphaFoldDB" id="A0A9P4P7X6"/>
<evidence type="ECO:0000313" key="2">
    <source>
        <dbReference type="EMBL" id="KAF2440065.1"/>
    </source>
</evidence>
<evidence type="ECO:0000313" key="3">
    <source>
        <dbReference type="Proteomes" id="UP000799764"/>
    </source>
</evidence>
<organism evidence="2 3">
    <name type="scientific">Karstenula rhodostoma CBS 690.94</name>
    <dbReference type="NCBI Taxonomy" id="1392251"/>
    <lineage>
        <taxon>Eukaryota</taxon>
        <taxon>Fungi</taxon>
        <taxon>Dikarya</taxon>
        <taxon>Ascomycota</taxon>
        <taxon>Pezizomycotina</taxon>
        <taxon>Dothideomycetes</taxon>
        <taxon>Pleosporomycetidae</taxon>
        <taxon>Pleosporales</taxon>
        <taxon>Massarineae</taxon>
        <taxon>Didymosphaeriaceae</taxon>
        <taxon>Karstenula</taxon>
    </lineage>
</organism>
<dbReference type="EMBL" id="MU001508">
    <property type="protein sequence ID" value="KAF2440065.1"/>
    <property type="molecule type" value="Genomic_DNA"/>
</dbReference>
<sequence length="250" mass="27530">MVSTRSKTAQTHLGDFATTKSTTTRKDPKGNANEPKNSGVSTKTSPFNKRNAPTSTAKESNAKRAKTRGVNKSANSADAEERHHIIVNRTPVLQLWSVCIAHHLYPSLPWSTCISADLAISTICAVAKGRSIGTVASPDDTEEKNRKRSEAKKKQGDLEEIHVMHFNLKLKDGLPIIGSEQKGKPANENALRKKFGEDQYDRVKKCFEETLATWSENDEEQLDKEPSCGDHTCGGHSRHAGACLHVDRDE</sequence>
<protein>
    <submittedName>
        <fullName evidence="2">Uncharacterized protein</fullName>
    </submittedName>
</protein>
<feature type="region of interest" description="Disordered" evidence="1">
    <location>
        <begin position="217"/>
        <end position="250"/>
    </location>
</feature>
<feature type="compositionally biased region" description="Polar residues" evidence="1">
    <location>
        <begin position="34"/>
        <end position="59"/>
    </location>
</feature>
<evidence type="ECO:0000256" key="1">
    <source>
        <dbReference type="SAM" id="MobiDB-lite"/>
    </source>
</evidence>
<gene>
    <name evidence="2" type="ORF">P171DRAFT_476422</name>
</gene>
<name>A0A9P4P7X6_9PLEO</name>